<proteinExistence type="predicted"/>
<dbReference type="Proteomes" id="UP001159363">
    <property type="component" value="Chromosome X"/>
</dbReference>
<feature type="region of interest" description="Disordered" evidence="1">
    <location>
        <begin position="33"/>
        <end position="61"/>
    </location>
</feature>
<feature type="compositionally biased region" description="Polar residues" evidence="1">
    <location>
        <begin position="33"/>
        <end position="52"/>
    </location>
</feature>
<organism evidence="2 3">
    <name type="scientific">Dryococelus australis</name>
    <dbReference type="NCBI Taxonomy" id="614101"/>
    <lineage>
        <taxon>Eukaryota</taxon>
        <taxon>Metazoa</taxon>
        <taxon>Ecdysozoa</taxon>
        <taxon>Arthropoda</taxon>
        <taxon>Hexapoda</taxon>
        <taxon>Insecta</taxon>
        <taxon>Pterygota</taxon>
        <taxon>Neoptera</taxon>
        <taxon>Polyneoptera</taxon>
        <taxon>Phasmatodea</taxon>
        <taxon>Verophasmatodea</taxon>
        <taxon>Anareolatae</taxon>
        <taxon>Phasmatidae</taxon>
        <taxon>Eurycanthinae</taxon>
        <taxon>Dryococelus</taxon>
    </lineage>
</organism>
<name>A0ABQ9HKY6_9NEOP</name>
<evidence type="ECO:0000313" key="2">
    <source>
        <dbReference type="EMBL" id="KAJ8885030.1"/>
    </source>
</evidence>
<comment type="caution">
    <text evidence="2">The sequence shown here is derived from an EMBL/GenBank/DDBJ whole genome shotgun (WGS) entry which is preliminary data.</text>
</comment>
<sequence>MVVEARGSVTFIAPLCLCVRRGESLQFLVKPKSSCSEPPSTTVVEETVNSQRSSDKMHSTEEMQGKLRLSESEGCTTVSHLNTQVKEQQEKACKTMIAVISSLKYLACSGNEIHGHYAFGGNLQLLLHEREFTVPELKLWLLCRDNWLSPVA</sequence>
<evidence type="ECO:0000256" key="1">
    <source>
        <dbReference type="SAM" id="MobiDB-lite"/>
    </source>
</evidence>
<reference evidence="2 3" key="1">
    <citation type="submission" date="2023-02" db="EMBL/GenBank/DDBJ databases">
        <title>LHISI_Scaffold_Assembly.</title>
        <authorList>
            <person name="Stuart O.P."/>
            <person name="Cleave R."/>
            <person name="Magrath M.J.L."/>
            <person name="Mikheyev A.S."/>
        </authorList>
    </citation>
    <scope>NUCLEOTIDE SEQUENCE [LARGE SCALE GENOMIC DNA]</scope>
    <source>
        <strain evidence="2">Daus_M_001</strain>
        <tissue evidence="2">Leg muscle</tissue>
    </source>
</reference>
<gene>
    <name evidence="2" type="ORF">PR048_011226</name>
</gene>
<dbReference type="EMBL" id="JARBHB010000004">
    <property type="protein sequence ID" value="KAJ8885030.1"/>
    <property type="molecule type" value="Genomic_DNA"/>
</dbReference>
<accession>A0ABQ9HKY6</accession>
<keyword evidence="3" id="KW-1185">Reference proteome</keyword>
<protein>
    <submittedName>
        <fullName evidence="2">Uncharacterized protein</fullName>
    </submittedName>
</protein>
<evidence type="ECO:0000313" key="3">
    <source>
        <dbReference type="Proteomes" id="UP001159363"/>
    </source>
</evidence>